<accession>A0AAV4UBR0</accession>
<evidence type="ECO:0000313" key="2">
    <source>
        <dbReference type="EMBL" id="GIY55229.1"/>
    </source>
</evidence>
<name>A0AAV4UBR0_9ARAC</name>
<evidence type="ECO:0000313" key="3">
    <source>
        <dbReference type="Proteomes" id="UP001054837"/>
    </source>
</evidence>
<feature type="transmembrane region" description="Helical" evidence="1">
    <location>
        <begin position="50"/>
        <end position="74"/>
    </location>
</feature>
<reference evidence="2 3" key="1">
    <citation type="submission" date="2021-06" db="EMBL/GenBank/DDBJ databases">
        <title>Caerostris darwini draft genome.</title>
        <authorList>
            <person name="Kono N."/>
            <person name="Arakawa K."/>
        </authorList>
    </citation>
    <scope>NUCLEOTIDE SEQUENCE [LARGE SCALE GENOMIC DNA]</scope>
</reference>
<comment type="caution">
    <text evidence="2">The sequence shown here is derived from an EMBL/GenBank/DDBJ whole genome shotgun (WGS) entry which is preliminary data.</text>
</comment>
<dbReference type="Proteomes" id="UP001054837">
    <property type="component" value="Unassembled WGS sequence"/>
</dbReference>
<protein>
    <submittedName>
        <fullName evidence="2">Uncharacterized protein</fullName>
    </submittedName>
</protein>
<gene>
    <name evidence="2" type="ORF">CDAR_111331</name>
</gene>
<keyword evidence="1" id="KW-0812">Transmembrane</keyword>
<organism evidence="2 3">
    <name type="scientific">Caerostris darwini</name>
    <dbReference type="NCBI Taxonomy" id="1538125"/>
    <lineage>
        <taxon>Eukaryota</taxon>
        <taxon>Metazoa</taxon>
        <taxon>Ecdysozoa</taxon>
        <taxon>Arthropoda</taxon>
        <taxon>Chelicerata</taxon>
        <taxon>Arachnida</taxon>
        <taxon>Araneae</taxon>
        <taxon>Araneomorphae</taxon>
        <taxon>Entelegynae</taxon>
        <taxon>Araneoidea</taxon>
        <taxon>Araneidae</taxon>
        <taxon>Caerostris</taxon>
    </lineage>
</organism>
<evidence type="ECO:0000256" key="1">
    <source>
        <dbReference type="SAM" id="Phobius"/>
    </source>
</evidence>
<keyword evidence="1" id="KW-1133">Transmembrane helix</keyword>
<dbReference type="AlphaFoldDB" id="A0AAV4UBR0"/>
<proteinExistence type="predicted"/>
<keyword evidence="1" id="KW-0472">Membrane</keyword>
<keyword evidence="3" id="KW-1185">Reference proteome</keyword>
<dbReference type="EMBL" id="BPLQ01011073">
    <property type="protein sequence ID" value="GIY55229.1"/>
    <property type="molecule type" value="Genomic_DNA"/>
</dbReference>
<sequence length="111" mass="12542">MWGYTTNPCSVLPPLVVHCHHIVEYCPHPCPVLLPCWVLPPSMWGITTILVQYCHHLLCIVTTLLSIAIIMVGYRHHPVGYCSHPCCVFHHFVTSPPPQRVAQVLPPPQTY</sequence>